<dbReference type="GO" id="GO:0000172">
    <property type="term" value="C:ribonuclease MRP complex"/>
    <property type="evidence" value="ECO:0007669"/>
    <property type="project" value="InterPro"/>
</dbReference>
<feature type="compositionally biased region" description="Basic and acidic residues" evidence="1">
    <location>
        <begin position="252"/>
        <end position="262"/>
    </location>
</feature>
<reference evidence="4" key="3">
    <citation type="journal article" date="2010" name="Genome Res.">
        <title>Population genomic sequencing of Coccidioides fungi reveals recent hybridization and transposon control.</title>
        <authorList>
            <person name="Neafsey D.E."/>
            <person name="Barker B.M."/>
            <person name="Sharpton T.J."/>
            <person name="Stajich J.E."/>
            <person name="Park D.J."/>
            <person name="Whiston E."/>
            <person name="Hung C.-Y."/>
            <person name="McMahan C."/>
            <person name="White J."/>
            <person name="Sykes S."/>
            <person name="Heiman D."/>
            <person name="Young S."/>
            <person name="Zeng Q."/>
            <person name="Abouelleil A."/>
            <person name="Aftuck L."/>
            <person name="Bessette D."/>
            <person name="Brown A."/>
            <person name="FitzGerald M."/>
            <person name="Lui A."/>
            <person name="Macdonald J.P."/>
            <person name="Priest M."/>
            <person name="Orbach M.J."/>
            <person name="Galgiani J.N."/>
            <person name="Kirkland T.N."/>
            <person name="Cole G.T."/>
            <person name="Birren B.W."/>
            <person name="Henn M.R."/>
            <person name="Taylor J.W."/>
            <person name="Rounsley S.D."/>
        </authorList>
    </citation>
    <scope>NUCLEOTIDE SEQUENCE [LARGE SCALE GENOMIC DNA]</scope>
    <source>
        <strain evidence="4">RMSCC 3488</strain>
    </source>
</reference>
<dbReference type="GO" id="GO:0000466">
    <property type="term" value="P:maturation of 5.8S rRNA from tricistronic rRNA transcript (SSU-rRNA, 5.8S rRNA, LSU-rRNA)"/>
    <property type="evidence" value="ECO:0007669"/>
    <property type="project" value="TreeGrafter"/>
</dbReference>
<evidence type="ECO:0000256" key="1">
    <source>
        <dbReference type="SAM" id="MobiDB-lite"/>
    </source>
</evidence>
<dbReference type="Proteomes" id="UP000054567">
    <property type="component" value="Unassembled WGS sequence"/>
</dbReference>
<evidence type="ECO:0000313" key="4">
    <source>
        <dbReference type="Proteomes" id="UP000054567"/>
    </source>
</evidence>
<reference evidence="3 4" key="1">
    <citation type="submission" date="2007-06" db="EMBL/GenBank/DDBJ databases">
        <title>The Genome Sequence of Coccidioides posadasii RMSCC_3488.</title>
        <authorList>
            <consortium name="Coccidioides Genome Resources Consortium"/>
            <consortium name="The Broad Institute Genome Sequencing Platform"/>
            <person name="Henn M.R."/>
            <person name="Sykes S."/>
            <person name="Young S."/>
            <person name="Jaffe D."/>
            <person name="Berlin A."/>
            <person name="Alvarez P."/>
            <person name="Butler J."/>
            <person name="Gnerre S."/>
            <person name="Grabherr M."/>
            <person name="Mauceli E."/>
            <person name="Brockman W."/>
            <person name="Kodira C."/>
            <person name="Alvarado L."/>
            <person name="Zeng Q."/>
            <person name="Crawford M."/>
            <person name="Antoine C."/>
            <person name="Devon K."/>
            <person name="Galgiani J."/>
            <person name="Orsborn K."/>
            <person name="Lewis M.L."/>
            <person name="Nusbaum C."/>
            <person name="Galagan J."/>
            <person name="Birren B."/>
        </authorList>
    </citation>
    <scope>NUCLEOTIDE SEQUENCE [LARGE SCALE GENOMIC DNA]</scope>
    <source>
        <strain evidence="3 4">RMSCC 3488</strain>
    </source>
</reference>
<accession>A0A0J6F1F4</accession>
<feature type="region of interest" description="Disordered" evidence="1">
    <location>
        <begin position="248"/>
        <end position="363"/>
    </location>
</feature>
<dbReference type="GO" id="GO:0000294">
    <property type="term" value="P:nuclear-transcribed mRNA catabolic process, RNase MRP-dependent"/>
    <property type="evidence" value="ECO:0007669"/>
    <property type="project" value="TreeGrafter"/>
</dbReference>
<proteinExistence type="predicted"/>
<evidence type="ECO:0000313" key="3">
    <source>
        <dbReference type="EMBL" id="KMM63918.1"/>
    </source>
</evidence>
<dbReference type="GO" id="GO:0042134">
    <property type="term" value="F:rRNA primary transcript binding"/>
    <property type="evidence" value="ECO:0007669"/>
    <property type="project" value="InterPro"/>
</dbReference>
<sequence>MLKEGYLKLQGHHGGSRQAGRVPTCSRRPGPRISEEPRTQQPCPEPRSASRTPGFAQPRPKRSTITSRSVTLFTGCQVARLSRSSTTFPMPNSRLPSPPSAQIPSASSLSTVSDTLHLLYHHNKNQHRSAKWFKWLGILKRWTNRLTLELQVAEAQGHLDLAFDDEEAGGIRSVMAHMGRNIVPRCYGAFSTIIADKQFSALGVVLLSALAEIAGLIKMPGLEGGFLPAEAVASRLDISVAATIDDASVPIHEPESERHGQEDIGEVIGRSEIAEGSLPRPSEKEESESQPNVFGEPLETRTKKGKKRRLERDENLSEEDVSAISQRHVKDIQAPSLVKVKEKERKKKKKKGNAIDDIFGDLA</sequence>
<feature type="region of interest" description="Disordered" evidence="1">
    <location>
        <begin position="1"/>
        <end position="68"/>
    </location>
</feature>
<protein>
    <recommendedName>
        <fullName evidence="2">RNase MRP protein 1 RNA binding domain-containing protein</fullName>
    </recommendedName>
</protein>
<evidence type="ECO:0000259" key="2">
    <source>
        <dbReference type="Pfam" id="PF20945"/>
    </source>
</evidence>
<dbReference type="CDD" id="cd22573">
    <property type="entry name" value="RMP1_RBD"/>
    <property type="match status" value="1"/>
</dbReference>
<dbReference type="Pfam" id="PF20945">
    <property type="entry name" value="RMP1"/>
    <property type="match status" value="1"/>
</dbReference>
<dbReference type="PANTHER" id="PTHR37792:SF1">
    <property type="entry name" value="RIBONUCLEASE MRP PROTEIN SUBUNIT RMP1"/>
    <property type="match status" value="1"/>
</dbReference>
<dbReference type="OrthoDB" id="5414547at2759"/>
<feature type="domain" description="RNase MRP protein 1 RNA binding" evidence="2">
    <location>
        <begin position="115"/>
        <end position="212"/>
    </location>
</feature>
<organism evidence="3 4">
    <name type="scientific">Coccidioides posadasii RMSCC 3488</name>
    <dbReference type="NCBI Taxonomy" id="454284"/>
    <lineage>
        <taxon>Eukaryota</taxon>
        <taxon>Fungi</taxon>
        <taxon>Dikarya</taxon>
        <taxon>Ascomycota</taxon>
        <taxon>Pezizomycotina</taxon>
        <taxon>Eurotiomycetes</taxon>
        <taxon>Eurotiomycetidae</taxon>
        <taxon>Onygenales</taxon>
        <taxon>Onygenaceae</taxon>
        <taxon>Coccidioides</taxon>
    </lineage>
</organism>
<dbReference type="EMBL" id="DS268109">
    <property type="protein sequence ID" value="KMM63918.1"/>
    <property type="molecule type" value="Genomic_DNA"/>
</dbReference>
<dbReference type="PANTHER" id="PTHR37792">
    <property type="entry name" value="RIBONUCLEASE MRP PROTEIN SUBUNIT RMP1"/>
    <property type="match status" value="1"/>
</dbReference>
<reference evidence="4" key="2">
    <citation type="journal article" date="2009" name="Genome Res.">
        <title>Comparative genomic analyses of the human fungal pathogens Coccidioides and their relatives.</title>
        <authorList>
            <person name="Sharpton T.J."/>
            <person name="Stajich J.E."/>
            <person name="Rounsley S.D."/>
            <person name="Gardner M.J."/>
            <person name="Wortman J.R."/>
            <person name="Jordar V.S."/>
            <person name="Maiti R."/>
            <person name="Kodira C.D."/>
            <person name="Neafsey D.E."/>
            <person name="Zeng Q."/>
            <person name="Hung C.-Y."/>
            <person name="McMahan C."/>
            <person name="Muszewska A."/>
            <person name="Grynberg M."/>
            <person name="Mandel M.A."/>
            <person name="Kellner E.M."/>
            <person name="Barker B.M."/>
            <person name="Galgiani J.N."/>
            <person name="Orbach M.J."/>
            <person name="Kirkland T.N."/>
            <person name="Cole G.T."/>
            <person name="Henn M.R."/>
            <person name="Birren B.W."/>
            <person name="Taylor J.W."/>
        </authorList>
    </citation>
    <scope>NUCLEOTIDE SEQUENCE [LARGE SCALE GENOMIC DNA]</scope>
    <source>
        <strain evidence="4">RMSCC 3488</strain>
    </source>
</reference>
<name>A0A0J6F1F4_COCPO</name>
<dbReference type="InterPro" id="IPR047204">
    <property type="entry name" value="RMP1_RBD"/>
</dbReference>
<dbReference type="AlphaFoldDB" id="A0A0J6F1F4"/>
<gene>
    <name evidence="3" type="ORF">CPAG_00271</name>
</gene>
<dbReference type="InterPro" id="IPR047205">
    <property type="entry name" value="RMP1"/>
</dbReference>
<dbReference type="VEuPathDB" id="FungiDB:CPAG_00271"/>
<feature type="region of interest" description="Disordered" evidence="1">
    <location>
        <begin position="84"/>
        <end position="107"/>
    </location>
</feature>